<keyword evidence="2" id="KW-1133">Transmembrane helix</keyword>
<feature type="compositionally biased region" description="Basic residues" evidence="1">
    <location>
        <begin position="26"/>
        <end position="38"/>
    </location>
</feature>
<keyword evidence="2" id="KW-0472">Membrane</keyword>
<proteinExistence type="predicted"/>
<dbReference type="EMBL" id="FONV01000019">
    <property type="protein sequence ID" value="SFF71904.1"/>
    <property type="molecule type" value="Genomic_DNA"/>
</dbReference>
<dbReference type="RefSeq" id="WP_093621020.1">
    <property type="nucleotide sequence ID" value="NZ_BOMT01000076.1"/>
</dbReference>
<evidence type="ECO:0000313" key="3">
    <source>
        <dbReference type="EMBL" id="SFF71904.1"/>
    </source>
</evidence>
<feature type="region of interest" description="Disordered" evidence="1">
    <location>
        <begin position="76"/>
        <end position="120"/>
    </location>
</feature>
<protein>
    <recommendedName>
        <fullName evidence="5">Peptidase M23</fullName>
    </recommendedName>
</protein>
<feature type="region of interest" description="Disordered" evidence="1">
    <location>
        <begin position="1"/>
        <end position="38"/>
    </location>
</feature>
<dbReference type="Proteomes" id="UP000199645">
    <property type="component" value="Unassembled WGS sequence"/>
</dbReference>
<dbReference type="OrthoDB" id="5171895at2"/>
<evidence type="ECO:0000313" key="4">
    <source>
        <dbReference type="Proteomes" id="UP000199645"/>
    </source>
</evidence>
<dbReference type="AlphaFoldDB" id="A0A1I2KY11"/>
<gene>
    <name evidence="3" type="ORF">SAMN05421541_11936</name>
</gene>
<sequence length="259" mass="27590">MESAGDDPFWPAASGPDMYTTDWSPRRHRKGRRRARGRAGRTVSILLVVGAAVAGGGYVAVHSTVPPPIVPATVDAALEPRPSIPPAATRGRPRPAPSVSPSATIRKATPKSTRPPEPVAGLTQAQMNNAAVIVQVAREMGLPRRAMLVAMMTGLQESSLRNLANTTVPASLDRPNEGDGANFDSLGIFQQRPSQGWGTVAQLMTPRYAANAFYEKLIDIADWESKSLGDAAQAVQRSALPDAYADHQDRAEKVVDALL</sequence>
<feature type="transmembrane region" description="Helical" evidence="2">
    <location>
        <begin position="39"/>
        <end position="61"/>
    </location>
</feature>
<reference evidence="3 4" key="1">
    <citation type="submission" date="2016-10" db="EMBL/GenBank/DDBJ databases">
        <authorList>
            <person name="de Groot N.N."/>
        </authorList>
    </citation>
    <scope>NUCLEOTIDE SEQUENCE [LARGE SCALE GENOMIC DNA]</scope>
    <source>
        <strain evidence="3 4">DSM 43019</strain>
    </source>
</reference>
<dbReference type="STRING" id="35752.SAMN05421541_11936"/>
<evidence type="ECO:0000256" key="1">
    <source>
        <dbReference type="SAM" id="MobiDB-lite"/>
    </source>
</evidence>
<keyword evidence="2" id="KW-0812">Transmembrane</keyword>
<name>A0A1I2KY11_9ACTN</name>
<accession>A0A1I2KY11</accession>
<keyword evidence="4" id="KW-1185">Reference proteome</keyword>
<evidence type="ECO:0000256" key="2">
    <source>
        <dbReference type="SAM" id="Phobius"/>
    </source>
</evidence>
<evidence type="ECO:0008006" key="5">
    <source>
        <dbReference type="Google" id="ProtNLM"/>
    </source>
</evidence>
<organism evidence="3 4">
    <name type="scientific">Actinoplanes philippinensis</name>
    <dbReference type="NCBI Taxonomy" id="35752"/>
    <lineage>
        <taxon>Bacteria</taxon>
        <taxon>Bacillati</taxon>
        <taxon>Actinomycetota</taxon>
        <taxon>Actinomycetes</taxon>
        <taxon>Micromonosporales</taxon>
        <taxon>Micromonosporaceae</taxon>
        <taxon>Actinoplanes</taxon>
    </lineage>
</organism>